<gene>
    <name evidence="1" type="ORF">UFOVP418_25</name>
</gene>
<evidence type="ECO:0000313" key="1">
    <source>
        <dbReference type="EMBL" id="CAB4141441.1"/>
    </source>
</evidence>
<sequence length="124" mass="13491">MVQREPLTPYDGRYAEHIADPVGRAEIEKLWELTTAERIGLSIDNALRTTKLALGSMPHVYTIIRGLIMKSWKTTVSGILGGIAFIVNSVFGLQLPTEAILATSLFFIGLFAKDGDVTGGTKVQ</sequence>
<proteinExistence type="predicted"/>
<organism evidence="1">
    <name type="scientific">uncultured Caudovirales phage</name>
    <dbReference type="NCBI Taxonomy" id="2100421"/>
    <lineage>
        <taxon>Viruses</taxon>
        <taxon>Duplodnaviria</taxon>
        <taxon>Heunggongvirae</taxon>
        <taxon>Uroviricota</taxon>
        <taxon>Caudoviricetes</taxon>
        <taxon>Peduoviridae</taxon>
        <taxon>Maltschvirus</taxon>
        <taxon>Maltschvirus maltsch</taxon>
    </lineage>
</organism>
<dbReference type="EMBL" id="LR796391">
    <property type="protein sequence ID" value="CAB4141441.1"/>
    <property type="molecule type" value="Genomic_DNA"/>
</dbReference>
<name>A0A6J5M5R3_9CAUD</name>
<protein>
    <submittedName>
        <fullName evidence="1">Uncharacterized protein</fullName>
    </submittedName>
</protein>
<accession>A0A6J5M5R3</accession>
<reference evidence="1" key="1">
    <citation type="submission" date="2020-04" db="EMBL/GenBank/DDBJ databases">
        <authorList>
            <person name="Chiriac C."/>
            <person name="Salcher M."/>
            <person name="Ghai R."/>
            <person name="Kavagutti S V."/>
        </authorList>
    </citation>
    <scope>NUCLEOTIDE SEQUENCE</scope>
</reference>